<proteinExistence type="predicted"/>
<reference evidence="1" key="1">
    <citation type="submission" date="2020-09" db="EMBL/GenBank/DDBJ databases">
        <authorList>
            <person name="Kikuchi T."/>
        </authorList>
    </citation>
    <scope>NUCLEOTIDE SEQUENCE</scope>
    <source>
        <strain evidence="1">SH1</strain>
    </source>
</reference>
<dbReference type="EMBL" id="CAJFDH010000002">
    <property type="protein sequence ID" value="CAD5210880.1"/>
    <property type="molecule type" value="Genomic_DNA"/>
</dbReference>
<dbReference type="Proteomes" id="UP000614601">
    <property type="component" value="Unassembled WGS sequence"/>
</dbReference>
<comment type="caution">
    <text evidence="1">The sequence shown here is derived from an EMBL/GenBank/DDBJ whole genome shotgun (WGS) entry which is preliminary data.</text>
</comment>
<dbReference type="OrthoDB" id="5822278at2759"/>
<gene>
    <name evidence="1" type="ORF">BOKJ2_LOCUS3415</name>
</gene>
<protein>
    <submittedName>
        <fullName evidence="1">Uncharacterized protein</fullName>
    </submittedName>
</protein>
<evidence type="ECO:0000313" key="2">
    <source>
        <dbReference type="Proteomes" id="UP000614601"/>
    </source>
</evidence>
<dbReference type="Proteomes" id="UP000783686">
    <property type="component" value="Unassembled WGS sequence"/>
</dbReference>
<organism evidence="1 2">
    <name type="scientific">Bursaphelenchus okinawaensis</name>
    <dbReference type="NCBI Taxonomy" id="465554"/>
    <lineage>
        <taxon>Eukaryota</taxon>
        <taxon>Metazoa</taxon>
        <taxon>Ecdysozoa</taxon>
        <taxon>Nematoda</taxon>
        <taxon>Chromadorea</taxon>
        <taxon>Rhabditida</taxon>
        <taxon>Tylenchina</taxon>
        <taxon>Tylenchomorpha</taxon>
        <taxon>Aphelenchoidea</taxon>
        <taxon>Aphelenchoididae</taxon>
        <taxon>Bursaphelenchus</taxon>
    </lineage>
</organism>
<sequence length="260" mass="30287">MHGSDSNRLIYRANINKSVDDTFTDNHLIGVKWYRIIVDDQSPDNVALVANYSDHIRFYNLDKADEYIRRDDVKNISLDKIFTYKHYIFYSPKGFILLNESHVDEDMTEANIKLDLTEDELAEIRVKCWNNGSKCVSENGKLVETRANDSFVVYSAEGIQIRGVTHSNKFFIYDKVSRKNFCFPDDLKTHRDCDETEKFREVDSRFPLIRKDSPFLKRRLAYVNVPYPKSENKLGGCQKKNLDYSDHKTPVTDTKTSINA</sequence>
<dbReference type="AlphaFoldDB" id="A0A811K690"/>
<name>A0A811K690_9BILA</name>
<keyword evidence="2" id="KW-1185">Reference proteome</keyword>
<evidence type="ECO:0000313" key="1">
    <source>
        <dbReference type="EMBL" id="CAD5210880.1"/>
    </source>
</evidence>
<dbReference type="EMBL" id="CAJFCW020000002">
    <property type="protein sequence ID" value="CAG9092282.1"/>
    <property type="molecule type" value="Genomic_DNA"/>
</dbReference>
<accession>A0A811K690</accession>